<keyword evidence="1" id="KW-0067">ATP-binding</keyword>
<feature type="binding site" evidence="1">
    <location>
        <position position="56"/>
    </location>
    <ligand>
        <name>Mg(2+)</name>
        <dbReference type="ChEBI" id="CHEBI:18420"/>
    </ligand>
</feature>
<keyword evidence="1" id="KW-0963">Cytoplasm</keyword>
<keyword evidence="1" id="KW-0460">Magnesium</keyword>
<evidence type="ECO:0000313" key="2">
    <source>
        <dbReference type="EMBL" id="KGN30785.1"/>
    </source>
</evidence>
<gene>
    <name evidence="1" type="primary">bioD</name>
    <name evidence="2" type="ORF">N802_06140</name>
</gene>
<evidence type="ECO:0000256" key="1">
    <source>
        <dbReference type="HAMAP-Rule" id="MF_00336"/>
    </source>
</evidence>
<dbReference type="GO" id="GO:0009102">
    <property type="term" value="P:biotin biosynthetic process"/>
    <property type="evidence" value="ECO:0007669"/>
    <property type="project" value="UniProtKB-UniRule"/>
</dbReference>
<dbReference type="RefSeq" id="WP_052110064.1">
    <property type="nucleotide sequence ID" value="NZ_AVPJ01000016.1"/>
</dbReference>
<dbReference type="AlphaFoldDB" id="A0A0A0J008"/>
<dbReference type="Gene3D" id="3.40.50.300">
    <property type="entry name" value="P-loop containing nucleotide triphosphate hydrolases"/>
    <property type="match status" value="1"/>
</dbReference>
<comment type="subunit">
    <text evidence="1">Homodimer.</text>
</comment>
<evidence type="ECO:0000313" key="3">
    <source>
        <dbReference type="Proteomes" id="UP000030002"/>
    </source>
</evidence>
<feature type="binding site" evidence="1">
    <location>
        <begin position="177"/>
        <end position="178"/>
    </location>
    <ligand>
        <name>ATP</name>
        <dbReference type="ChEBI" id="CHEBI:30616"/>
    </ligand>
</feature>
<comment type="subcellular location">
    <subcellularLocation>
        <location evidence="1">Cytoplasm</location>
    </subcellularLocation>
</comment>
<name>A0A0A0J008_9MICO</name>
<keyword evidence="3" id="KW-1185">Reference proteome</keyword>
<comment type="pathway">
    <text evidence="1">Cofactor biosynthesis; biotin biosynthesis; biotin from 7,8-diaminononanoate: step 1/2.</text>
</comment>
<comment type="catalytic activity">
    <reaction evidence="1">
        <text>(7R,8S)-7,8-diammoniononanoate + CO2 + ATP = (4R,5S)-dethiobiotin + ADP + phosphate + 3 H(+)</text>
        <dbReference type="Rhea" id="RHEA:15805"/>
        <dbReference type="ChEBI" id="CHEBI:15378"/>
        <dbReference type="ChEBI" id="CHEBI:16526"/>
        <dbReference type="ChEBI" id="CHEBI:30616"/>
        <dbReference type="ChEBI" id="CHEBI:43474"/>
        <dbReference type="ChEBI" id="CHEBI:149469"/>
        <dbReference type="ChEBI" id="CHEBI:149473"/>
        <dbReference type="ChEBI" id="CHEBI:456216"/>
        <dbReference type="EC" id="6.3.3.3"/>
    </reaction>
</comment>
<feature type="binding site" evidence="1">
    <location>
        <begin position="18"/>
        <end position="23"/>
    </location>
    <ligand>
        <name>ATP</name>
        <dbReference type="ChEBI" id="CHEBI:30616"/>
    </ligand>
</feature>
<dbReference type="SUPFAM" id="SSF52540">
    <property type="entry name" value="P-loop containing nucleoside triphosphate hydrolases"/>
    <property type="match status" value="1"/>
</dbReference>
<feature type="active site" evidence="1">
    <location>
        <position position="43"/>
    </location>
</feature>
<feature type="binding site" evidence="1">
    <location>
        <position position="56"/>
    </location>
    <ligand>
        <name>ATP</name>
        <dbReference type="ChEBI" id="CHEBI:30616"/>
    </ligand>
</feature>
<sequence>MTGHGFRRFVVVTGTDTGVGKTIATAALASMVAATGATVTVDKPTQTGVLPGEDGDIEDVLRLSGVRGTEGVRLREPMAPVQAAALESRTLPALVDHLGRLRQLAARHDHVIVEGAGGLLVPLTSAGETLADLAGVLGPDAEVVVVARAGLGTLNHTLLTLEALTARGLHTRGTLIGSWPDHPDAVDLGNQEFLAALDAPLLARIPARAGHLDRADFVHRAPLWFAGGGVGEAGGTGATPVTTSSTRWRRG</sequence>
<organism evidence="2 3">
    <name type="scientific">Knoellia sinensis KCTC 19936</name>
    <dbReference type="NCBI Taxonomy" id="1385520"/>
    <lineage>
        <taxon>Bacteria</taxon>
        <taxon>Bacillati</taxon>
        <taxon>Actinomycetota</taxon>
        <taxon>Actinomycetes</taxon>
        <taxon>Micrococcales</taxon>
        <taxon>Intrasporangiaceae</taxon>
        <taxon>Knoellia</taxon>
    </lineage>
</organism>
<dbReference type="HAMAP" id="MF_00336">
    <property type="entry name" value="BioD"/>
    <property type="match status" value="1"/>
</dbReference>
<dbReference type="CDD" id="cd03109">
    <property type="entry name" value="DTBS"/>
    <property type="match status" value="1"/>
</dbReference>
<dbReference type="PANTHER" id="PTHR43210">
    <property type="entry name" value="DETHIOBIOTIN SYNTHETASE"/>
    <property type="match status" value="1"/>
</dbReference>
<comment type="caution">
    <text evidence="1">Lacks conserved residue(s) required for the propagation of feature annotation.</text>
</comment>
<dbReference type="PANTHER" id="PTHR43210:SF5">
    <property type="entry name" value="DETHIOBIOTIN SYNTHETASE"/>
    <property type="match status" value="1"/>
</dbReference>
<feature type="binding site" evidence="1">
    <location>
        <position position="22"/>
    </location>
    <ligand>
        <name>Mg(2+)</name>
        <dbReference type="ChEBI" id="CHEBI:18420"/>
    </ligand>
</feature>
<comment type="caution">
    <text evidence="2">The sequence shown here is derived from an EMBL/GenBank/DDBJ whole genome shotgun (WGS) entry which is preliminary data.</text>
</comment>
<reference evidence="2 3" key="1">
    <citation type="submission" date="2013-08" db="EMBL/GenBank/DDBJ databases">
        <title>The genome sequence of Knoellia sinensis.</title>
        <authorList>
            <person name="Zhu W."/>
            <person name="Wang G."/>
        </authorList>
    </citation>
    <scope>NUCLEOTIDE SEQUENCE [LARGE SCALE GENOMIC DNA]</scope>
    <source>
        <strain evidence="2 3">KCTC 19936</strain>
    </source>
</reference>
<feature type="binding site" evidence="1">
    <location>
        <begin position="114"/>
        <end position="117"/>
    </location>
    <ligand>
        <name>ATP</name>
        <dbReference type="ChEBI" id="CHEBI:30616"/>
    </ligand>
</feature>
<dbReference type="EC" id="6.3.3.3" evidence="1"/>
<protein>
    <recommendedName>
        <fullName evidence="1">ATP-dependent dethiobiotin synthetase BioD</fullName>
        <ecNumber evidence="1">6.3.3.3</ecNumber>
    </recommendedName>
    <alternativeName>
        <fullName evidence="1">DTB synthetase</fullName>
        <shortName evidence="1">DTBS</shortName>
    </alternativeName>
    <alternativeName>
        <fullName evidence="1">Dethiobiotin synthase</fullName>
    </alternativeName>
</protein>
<keyword evidence="1" id="KW-0436">Ligase</keyword>
<feature type="binding site" evidence="1">
    <location>
        <position position="114"/>
    </location>
    <ligand>
        <name>Mg(2+)</name>
        <dbReference type="ChEBI" id="CHEBI:18420"/>
    </ligand>
</feature>
<dbReference type="GO" id="GO:0004141">
    <property type="term" value="F:dethiobiotin synthase activity"/>
    <property type="evidence" value="ECO:0007669"/>
    <property type="project" value="UniProtKB-UniRule"/>
</dbReference>
<dbReference type="NCBIfam" id="TIGR00347">
    <property type="entry name" value="bioD"/>
    <property type="match status" value="1"/>
</dbReference>
<dbReference type="InterPro" id="IPR004472">
    <property type="entry name" value="DTB_synth_BioD"/>
</dbReference>
<comment type="similarity">
    <text evidence="1">Belongs to the dethiobiotin synthetase family.</text>
</comment>
<keyword evidence="1" id="KW-0547">Nucleotide-binding</keyword>
<keyword evidence="1" id="KW-0479">Metal-binding</keyword>
<dbReference type="eggNOG" id="COG0132">
    <property type="taxonomic scope" value="Bacteria"/>
</dbReference>
<dbReference type="GO" id="GO:0005524">
    <property type="term" value="F:ATP binding"/>
    <property type="evidence" value="ECO:0007669"/>
    <property type="project" value="UniProtKB-UniRule"/>
</dbReference>
<proteinExistence type="inferred from homology"/>
<dbReference type="GO" id="GO:0000287">
    <property type="term" value="F:magnesium ion binding"/>
    <property type="evidence" value="ECO:0007669"/>
    <property type="project" value="UniProtKB-UniRule"/>
</dbReference>
<accession>A0A0A0J008</accession>
<dbReference type="Proteomes" id="UP000030002">
    <property type="component" value="Unassembled WGS sequence"/>
</dbReference>
<feature type="binding site" evidence="1">
    <location>
        <position position="47"/>
    </location>
    <ligand>
        <name>substrate</name>
    </ligand>
</feature>
<dbReference type="STRING" id="1385520.N802_06140"/>
<comment type="cofactor">
    <cofactor evidence="1">
        <name>Mg(2+)</name>
        <dbReference type="ChEBI" id="CHEBI:18420"/>
    </cofactor>
</comment>
<dbReference type="UniPathway" id="UPA00078">
    <property type="reaction ID" value="UER00161"/>
</dbReference>
<comment type="function">
    <text evidence="1">Catalyzes a mechanistically unusual reaction, the ATP-dependent insertion of CO2 between the N7 and N8 nitrogen atoms of 7,8-diaminopelargonic acid (DAPA, also called 7,8-diammoniononanoate) to form a ureido ring.</text>
</comment>
<keyword evidence="1" id="KW-0093">Biotin biosynthesis</keyword>
<dbReference type="InterPro" id="IPR027417">
    <property type="entry name" value="P-loop_NTPase"/>
</dbReference>
<dbReference type="GO" id="GO:0005829">
    <property type="term" value="C:cytosol"/>
    <property type="evidence" value="ECO:0007669"/>
    <property type="project" value="TreeGrafter"/>
</dbReference>
<dbReference type="EMBL" id="AVPJ01000016">
    <property type="protein sequence ID" value="KGN30785.1"/>
    <property type="molecule type" value="Genomic_DNA"/>
</dbReference>
<dbReference type="Pfam" id="PF13500">
    <property type="entry name" value="AAA_26"/>
    <property type="match status" value="1"/>
</dbReference>